<dbReference type="PANTHER" id="PTHR45663:SF11">
    <property type="entry name" value="GEO12009P1"/>
    <property type="match status" value="1"/>
</dbReference>
<accession>A0A089LZ66</accession>
<evidence type="ECO:0000313" key="12">
    <source>
        <dbReference type="EMBL" id="AIQ65385.1"/>
    </source>
</evidence>
<dbReference type="InterPro" id="IPR005746">
    <property type="entry name" value="Thioredoxin"/>
</dbReference>
<evidence type="ECO:0000256" key="6">
    <source>
        <dbReference type="ARBA" id="ARBA00023284"/>
    </source>
</evidence>
<evidence type="ECO:0000256" key="4">
    <source>
        <dbReference type="ARBA" id="ARBA00022982"/>
    </source>
</evidence>
<dbReference type="STRING" id="169760.PSTEL_21970"/>
<dbReference type="PROSITE" id="PS51352">
    <property type="entry name" value="THIOREDOXIN_2"/>
    <property type="match status" value="1"/>
</dbReference>
<dbReference type="PROSITE" id="PS00194">
    <property type="entry name" value="THIOREDOXIN_1"/>
    <property type="match status" value="1"/>
</dbReference>
<dbReference type="NCBIfam" id="TIGR01068">
    <property type="entry name" value="thioredoxin"/>
    <property type="match status" value="1"/>
</dbReference>
<dbReference type="FunFam" id="3.40.30.10:FF:000001">
    <property type="entry name" value="Thioredoxin"/>
    <property type="match status" value="1"/>
</dbReference>
<comment type="similarity">
    <text evidence="1 8">Belongs to the thioredoxin family.</text>
</comment>
<evidence type="ECO:0000256" key="7">
    <source>
        <dbReference type="NCBIfam" id="TIGR01068"/>
    </source>
</evidence>
<keyword evidence="5 10" id="KW-1015">Disulfide bond</keyword>
<dbReference type="GO" id="GO:0005829">
    <property type="term" value="C:cytosol"/>
    <property type="evidence" value="ECO:0007669"/>
    <property type="project" value="TreeGrafter"/>
</dbReference>
<feature type="site" description="Contributes to redox potential value" evidence="9">
    <location>
        <position position="33"/>
    </location>
</feature>
<gene>
    <name evidence="12" type="ORF">PSTEL_21970</name>
</gene>
<keyword evidence="3" id="KW-0813">Transport</keyword>
<dbReference type="OrthoDB" id="9790390at2"/>
<dbReference type="Proteomes" id="UP000029507">
    <property type="component" value="Chromosome"/>
</dbReference>
<dbReference type="InterPro" id="IPR036249">
    <property type="entry name" value="Thioredoxin-like_sf"/>
</dbReference>
<dbReference type="PIRSF" id="PIRSF000077">
    <property type="entry name" value="Thioredoxin"/>
    <property type="match status" value="1"/>
</dbReference>
<feature type="disulfide bond" description="Redox-active" evidence="10">
    <location>
        <begin position="31"/>
        <end position="34"/>
    </location>
</feature>
<evidence type="ECO:0000256" key="1">
    <source>
        <dbReference type="ARBA" id="ARBA00008987"/>
    </source>
</evidence>
<dbReference type="KEGG" id="pste:PSTEL_21970"/>
<dbReference type="HOGENOM" id="CLU_090389_10_2_9"/>
<sequence length="106" mass="11535">MAIVNVSDQTFNNEVQTGEGTVVVDFWAPWCGPCKMLAPILDELSSELGDSLKIAKLNVDENPETASKFGVMSIPTLIFFKDGQPVDKVVGLNSKESLKNIVAKHQ</sequence>
<dbReference type="CDD" id="cd02947">
    <property type="entry name" value="TRX_family"/>
    <property type="match status" value="1"/>
</dbReference>
<keyword evidence="4" id="KW-0249">Electron transport</keyword>
<evidence type="ECO:0000256" key="2">
    <source>
        <dbReference type="ARBA" id="ARBA00020570"/>
    </source>
</evidence>
<feature type="domain" description="Thioredoxin" evidence="11">
    <location>
        <begin position="1"/>
        <end position="106"/>
    </location>
</feature>
<dbReference type="GO" id="GO:0015035">
    <property type="term" value="F:protein-disulfide reductase activity"/>
    <property type="evidence" value="ECO:0007669"/>
    <property type="project" value="UniProtKB-UniRule"/>
</dbReference>
<evidence type="ECO:0000259" key="11">
    <source>
        <dbReference type="PROSITE" id="PS51352"/>
    </source>
</evidence>
<dbReference type="PRINTS" id="PR00421">
    <property type="entry name" value="THIOREDOXIN"/>
</dbReference>
<name>A0A089LZ66_9BACL</name>
<proteinExistence type="inferred from homology"/>
<evidence type="ECO:0000256" key="10">
    <source>
        <dbReference type="PIRSR" id="PIRSR000077-4"/>
    </source>
</evidence>
<dbReference type="Pfam" id="PF00085">
    <property type="entry name" value="Thioredoxin"/>
    <property type="match status" value="1"/>
</dbReference>
<reference evidence="12 13" key="1">
    <citation type="submission" date="2014-08" db="EMBL/GenBank/DDBJ databases">
        <title>Comparative genomics of the Paenibacillus odorifer group.</title>
        <authorList>
            <person name="den Bakker H.C."/>
            <person name="Tsai Y.-C."/>
            <person name="Martin N."/>
            <person name="Korlach J."/>
            <person name="Wiedmann M."/>
        </authorList>
    </citation>
    <scope>NUCLEOTIDE SEQUENCE [LARGE SCALE GENOMIC DNA]</scope>
    <source>
        <strain evidence="12 13">DSM 14472</strain>
    </source>
</reference>
<dbReference type="InterPro" id="IPR017937">
    <property type="entry name" value="Thioredoxin_CS"/>
</dbReference>
<dbReference type="RefSeq" id="WP_038698395.1">
    <property type="nucleotide sequence ID" value="NZ_CP009286.1"/>
</dbReference>
<organism evidence="12 13">
    <name type="scientific">Paenibacillus stellifer</name>
    <dbReference type="NCBI Taxonomy" id="169760"/>
    <lineage>
        <taxon>Bacteria</taxon>
        <taxon>Bacillati</taxon>
        <taxon>Bacillota</taxon>
        <taxon>Bacilli</taxon>
        <taxon>Bacillales</taxon>
        <taxon>Paenibacillaceae</taxon>
        <taxon>Paenibacillus</taxon>
    </lineage>
</organism>
<evidence type="ECO:0000256" key="5">
    <source>
        <dbReference type="ARBA" id="ARBA00023157"/>
    </source>
</evidence>
<evidence type="ECO:0000256" key="3">
    <source>
        <dbReference type="ARBA" id="ARBA00022448"/>
    </source>
</evidence>
<feature type="active site" description="Nucleophile" evidence="9">
    <location>
        <position position="34"/>
    </location>
</feature>
<dbReference type="AlphaFoldDB" id="A0A089LZ66"/>
<evidence type="ECO:0000313" key="13">
    <source>
        <dbReference type="Proteomes" id="UP000029507"/>
    </source>
</evidence>
<dbReference type="SUPFAM" id="SSF52833">
    <property type="entry name" value="Thioredoxin-like"/>
    <property type="match status" value="1"/>
</dbReference>
<evidence type="ECO:0000256" key="8">
    <source>
        <dbReference type="PIRNR" id="PIRNR000077"/>
    </source>
</evidence>
<feature type="site" description="Deprotonates C-terminal active site Cys" evidence="9">
    <location>
        <position position="25"/>
    </location>
</feature>
<keyword evidence="6 10" id="KW-0676">Redox-active center</keyword>
<dbReference type="Gene3D" id="3.40.30.10">
    <property type="entry name" value="Glutaredoxin"/>
    <property type="match status" value="1"/>
</dbReference>
<protein>
    <recommendedName>
        <fullName evidence="2 7">Thioredoxin</fullName>
    </recommendedName>
</protein>
<dbReference type="InterPro" id="IPR013766">
    <property type="entry name" value="Thioredoxin_domain"/>
</dbReference>
<feature type="active site" description="Nucleophile" evidence="9">
    <location>
        <position position="31"/>
    </location>
</feature>
<keyword evidence="13" id="KW-1185">Reference proteome</keyword>
<dbReference type="GO" id="GO:0045454">
    <property type="term" value="P:cell redox homeostasis"/>
    <property type="evidence" value="ECO:0007669"/>
    <property type="project" value="TreeGrafter"/>
</dbReference>
<dbReference type="PANTHER" id="PTHR45663">
    <property type="entry name" value="GEO12009P1"/>
    <property type="match status" value="1"/>
</dbReference>
<evidence type="ECO:0000256" key="9">
    <source>
        <dbReference type="PIRSR" id="PIRSR000077-1"/>
    </source>
</evidence>
<feature type="site" description="Contributes to redox potential value" evidence="9">
    <location>
        <position position="32"/>
    </location>
</feature>
<dbReference type="EMBL" id="CP009286">
    <property type="protein sequence ID" value="AIQ65385.1"/>
    <property type="molecule type" value="Genomic_DNA"/>
</dbReference>